<keyword evidence="3" id="KW-1185">Reference proteome</keyword>
<dbReference type="AlphaFoldDB" id="A0AAD6ZMW4"/>
<accession>A0AAD6ZMW4</accession>
<evidence type="ECO:0000313" key="3">
    <source>
        <dbReference type="Proteomes" id="UP001218218"/>
    </source>
</evidence>
<evidence type="ECO:0000313" key="2">
    <source>
        <dbReference type="EMBL" id="KAJ7330454.1"/>
    </source>
</evidence>
<name>A0AAD6ZMW4_9AGAR</name>
<sequence>MTLDSEAHHHVAAQREACARSRYMTARSRRIGAQQTQTEGHVVFFPRPESAGGVGRDSGLHDGETGLDWEGGGTGSSEERSGCHDIAIRAVLPTLVSMVDIWPLRVNAADLDFDLERQGYRHRGRLGADGPASAIGLERHSFHPTTSTNPGPVTTLAGAAHTLGSSILDTLRLAKEAATGSSVPGLEGTNRTVLALAEMVQSMKSNKKALAELQPYLEDLNKIDTSNCSMDLKDRLEAFQMTVAPIIADCKLLQSKGKVTHFFKGKEYKEKIQDLRDRVAGHIRDFTVWIFHCTSTSSNLASSFMVQFQSRYWLEIWWLKLHKLRHKFKKQTKMVWADFLVWHPMLSNYFSISKAGPENHG</sequence>
<gene>
    <name evidence="2" type="ORF">DFH08DRAFT_940351</name>
</gene>
<dbReference type="EMBL" id="JARIHO010000037">
    <property type="protein sequence ID" value="KAJ7330454.1"/>
    <property type="molecule type" value="Genomic_DNA"/>
</dbReference>
<feature type="region of interest" description="Disordered" evidence="1">
    <location>
        <begin position="48"/>
        <end position="80"/>
    </location>
</feature>
<proteinExistence type="predicted"/>
<organism evidence="2 3">
    <name type="scientific">Mycena albidolilacea</name>
    <dbReference type="NCBI Taxonomy" id="1033008"/>
    <lineage>
        <taxon>Eukaryota</taxon>
        <taxon>Fungi</taxon>
        <taxon>Dikarya</taxon>
        <taxon>Basidiomycota</taxon>
        <taxon>Agaricomycotina</taxon>
        <taxon>Agaricomycetes</taxon>
        <taxon>Agaricomycetidae</taxon>
        <taxon>Agaricales</taxon>
        <taxon>Marasmiineae</taxon>
        <taxon>Mycenaceae</taxon>
        <taxon>Mycena</taxon>
    </lineage>
</organism>
<protein>
    <submittedName>
        <fullName evidence="2">Uncharacterized protein</fullName>
    </submittedName>
</protein>
<reference evidence="2" key="1">
    <citation type="submission" date="2023-03" db="EMBL/GenBank/DDBJ databases">
        <title>Massive genome expansion in bonnet fungi (Mycena s.s.) driven by repeated elements and novel gene families across ecological guilds.</title>
        <authorList>
            <consortium name="Lawrence Berkeley National Laboratory"/>
            <person name="Harder C.B."/>
            <person name="Miyauchi S."/>
            <person name="Viragh M."/>
            <person name="Kuo A."/>
            <person name="Thoen E."/>
            <person name="Andreopoulos B."/>
            <person name="Lu D."/>
            <person name="Skrede I."/>
            <person name="Drula E."/>
            <person name="Henrissat B."/>
            <person name="Morin E."/>
            <person name="Kohler A."/>
            <person name="Barry K."/>
            <person name="LaButti K."/>
            <person name="Morin E."/>
            <person name="Salamov A."/>
            <person name="Lipzen A."/>
            <person name="Mereny Z."/>
            <person name="Hegedus B."/>
            <person name="Baldrian P."/>
            <person name="Stursova M."/>
            <person name="Weitz H."/>
            <person name="Taylor A."/>
            <person name="Grigoriev I.V."/>
            <person name="Nagy L.G."/>
            <person name="Martin F."/>
            <person name="Kauserud H."/>
        </authorList>
    </citation>
    <scope>NUCLEOTIDE SEQUENCE</scope>
    <source>
        <strain evidence="2">CBHHK002</strain>
    </source>
</reference>
<dbReference type="Proteomes" id="UP001218218">
    <property type="component" value="Unassembled WGS sequence"/>
</dbReference>
<dbReference type="InterPro" id="IPR059179">
    <property type="entry name" value="MLKL-like_MCAfunc"/>
</dbReference>
<comment type="caution">
    <text evidence="2">The sequence shown here is derived from an EMBL/GenBank/DDBJ whole genome shotgun (WGS) entry which is preliminary data.</text>
</comment>
<evidence type="ECO:0000256" key="1">
    <source>
        <dbReference type="SAM" id="MobiDB-lite"/>
    </source>
</evidence>
<dbReference type="CDD" id="cd21037">
    <property type="entry name" value="MLKL_NTD"/>
    <property type="match status" value="1"/>
</dbReference>